<dbReference type="Gene3D" id="3.30.70.920">
    <property type="match status" value="1"/>
</dbReference>
<gene>
    <name evidence="5" type="primary">lrp_5</name>
    <name evidence="5" type="ORF">SHM7688_01655</name>
</gene>
<reference evidence="5 6" key="1">
    <citation type="submission" date="2015-09" db="EMBL/GenBank/DDBJ databases">
        <authorList>
            <consortium name="Swine Surveillance"/>
        </authorList>
    </citation>
    <scope>NUCLEOTIDE SEQUENCE [LARGE SCALE GENOMIC DNA]</scope>
    <source>
        <strain evidence="5 6">CECT 7688</strain>
    </source>
</reference>
<evidence type="ECO:0000256" key="3">
    <source>
        <dbReference type="ARBA" id="ARBA00023163"/>
    </source>
</evidence>
<dbReference type="PROSITE" id="PS50956">
    <property type="entry name" value="HTH_ASNC_2"/>
    <property type="match status" value="1"/>
</dbReference>
<dbReference type="CDD" id="cd00090">
    <property type="entry name" value="HTH_ARSR"/>
    <property type="match status" value="1"/>
</dbReference>
<dbReference type="InterPro" id="IPR000485">
    <property type="entry name" value="AsnC-type_HTH_dom"/>
</dbReference>
<dbReference type="InterPro" id="IPR019887">
    <property type="entry name" value="Tscrpt_reg_AsnC/Lrp_C"/>
</dbReference>
<dbReference type="InterPro" id="IPR036390">
    <property type="entry name" value="WH_DNA-bd_sf"/>
</dbReference>
<dbReference type="Pfam" id="PF13412">
    <property type="entry name" value="HTH_24"/>
    <property type="match status" value="1"/>
</dbReference>
<dbReference type="EMBL" id="CYPW01000016">
    <property type="protein sequence ID" value="CUH52213.1"/>
    <property type="molecule type" value="Genomic_DNA"/>
</dbReference>
<organism evidence="5 6">
    <name type="scientific">Shimia marina</name>
    <dbReference type="NCBI Taxonomy" id="321267"/>
    <lineage>
        <taxon>Bacteria</taxon>
        <taxon>Pseudomonadati</taxon>
        <taxon>Pseudomonadota</taxon>
        <taxon>Alphaproteobacteria</taxon>
        <taxon>Rhodobacterales</taxon>
        <taxon>Roseobacteraceae</taxon>
    </lineage>
</organism>
<feature type="domain" description="HTH asnC-type" evidence="4">
    <location>
        <begin position="12"/>
        <end position="73"/>
    </location>
</feature>
<evidence type="ECO:0000313" key="6">
    <source>
        <dbReference type="Proteomes" id="UP000054823"/>
    </source>
</evidence>
<sequence length="162" mass="18689">MWVMRSINMRNMDDLDRKILDVLQRDAALSQREIAERVGMSQNALWRRLKRLEESGVLRGARMRIDPAAVGLDLTVFVMVRTRNHSVEWAEAFKAHVARIPQVSEMHRIGGDWDYMLKIVTSGMAGYDAVYRRLTTGFELDTVTGYFSMETMLEDRPLDVHG</sequence>
<proteinExistence type="predicted"/>
<dbReference type="GO" id="GO:0006355">
    <property type="term" value="P:regulation of DNA-templated transcription"/>
    <property type="evidence" value="ECO:0007669"/>
    <property type="project" value="UniProtKB-ARBA"/>
</dbReference>
<dbReference type="InterPro" id="IPR011008">
    <property type="entry name" value="Dimeric_a/b-barrel"/>
</dbReference>
<dbReference type="GO" id="GO:0043200">
    <property type="term" value="P:response to amino acid"/>
    <property type="evidence" value="ECO:0007669"/>
    <property type="project" value="TreeGrafter"/>
</dbReference>
<dbReference type="Pfam" id="PF01037">
    <property type="entry name" value="AsnC_trans_reg"/>
    <property type="match status" value="1"/>
</dbReference>
<evidence type="ECO:0000256" key="1">
    <source>
        <dbReference type="ARBA" id="ARBA00023015"/>
    </source>
</evidence>
<dbReference type="PRINTS" id="PR00033">
    <property type="entry name" value="HTHASNC"/>
</dbReference>
<keyword evidence="6" id="KW-1185">Reference proteome</keyword>
<evidence type="ECO:0000259" key="4">
    <source>
        <dbReference type="PROSITE" id="PS50956"/>
    </source>
</evidence>
<dbReference type="STRING" id="321267.SHM7688_01655"/>
<dbReference type="InterPro" id="IPR036388">
    <property type="entry name" value="WH-like_DNA-bd_sf"/>
</dbReference>
<dbReference type="SMART" id="SM00344">
    <property type="entry name" value="HTH_ASNC"/>
    <property type="match status" value="1"/>
</dbReference>
<dbReference type="Gene3D" id="1.10.10.10">
    <property type="entry name" value="Winged helix-like DNA-binding domain superfamily/Winged helix DNA-binding domain"/>
    <property type="match status" value="1"/>
</dbReference>
<evidence type="ECO:0000256" key="2">
    <source>
        <dbReference type="ARBA" id="ARBA00023125"/>
    </source>
</evidence>
<dbReference type="SUPFAM" id="SSF46785">
    <property type="entry name" value="Winged helix' DNA-binding domain"/>
    <property type="match status" value="1"/>
</dbReference>
<protein>
    <submittedName>
        <fullName evidence="5">Leucine-responsive regulatory protein</fullName>
    </submittedName>
</protein>
<keyword evidence="1" id="KW-0805">Transcription regulation</keyword>
<dbReference type="GO" id="GO:0005829">
    <property type="term" value="C:cytosol"/>
    <property type="evidence" value="ECO:0007669"/>
    <property type="project" value="TreeGrafter"/>
</dbReference>
<name>A0A0P1EQ19_9RHOB</name>
<dbReference type="AlphaFoldDB" id="A0A0P1EQ19"/>
<accession>A0A0P1EQ19</accession>
<dbReference type="PROSITE" id="PS00519">
    <property type="entry name" value="HTH_ASNC_1"/>
    <property type="match status" value="1"/>
</dbReference>
<dbReference type="InterPro" id="IPR019885">
    <property type="entry name" value="Tscrpt_reg_HTH_AsnC-type_CS"/>
</dbReference>
<dbReference type="PANTHER" id="PTHR30154">
    <property type="entry name" value="LEUCINE-RESPONSIVE REGULATORY PROTEIN"/>
    <property type="match status" value="1"/>
</dbReference>
<dbReference type="InterPro" id="IPR019888">
    <property type="entry name" value="Tscrpt_reg_AsnC-like"/>
</dbReference>
<dbReference type="InterPro" id="IPR011991">
    <property type="entry name" value="ArsR-like_HTH"/>
</dbReference>
<dbReference type="GO" id="GO:0043565">
    <property type="term" value="F:sequence-specific DNA binding"/>
    <property type="evidence" value="ECO:0007669"/>
    <property type="project" value="InterPro"/>
</dbReference>
<dbReference type="SUPFAM" id="SSF54909">
    <property type="entry name" value="Dimeric alpha+beta barrel"/>
    <property type="match status" value="1"/>
</dbReference>
<dbReference type="PANTHER" id="PTHR30154:SF17">
    <property type="entry name" value="DNA-BINDING TRANSCRIPTIONAL ACTIVATOR DECR"/>
    <property type="match status" value="1"/>
</dbReference>
<dbReference type="Proteomes" id="UP000054823">
    <property type="component" value="Unassembled WGS sequence"/>
</dbReference>
<keyword evidence="2" id="KW-0238">DNA-binding</keyword>
<evidence type="ECO:0000313" key="5">
    <source>
        <dbReference type="EMBL" id="CUH52213.1"/>
    </source>
</evidence>
<keyword evidence="3" id="KW-0804">Transcription</keyword>